<keyword evidence="4" id="KW-1185">Reference proteome</keyword>
<dbReference type="EMBL" id="FXYX01000034">
    <property type="protein sequence ID" value="SMX99077.1"/>
    <property type="molecule type" value="Genomic_DNA"/>
</dbReference>
<name>A0A2H1KH11_9MICO</name>
<dbReference type="InterPro" id="IPR002109">
    <property type="entry name" value="Glutaredoxin"/>
</dbReference>
<evidence type="ECO:0000313" key="3">
    <source>
        <dbReference type="EMBL" id="SMX99077.1"/>
    </source>
</evidence>
<accession>A0A2H1KH11</accession>
<feature type="domain" description="Glutaredoxin" evidence="2">
    <location>
        <begin position="4"/>
        <end position="46"/>
    </location>
</feature>
<dbReference type="SUPFAM" id="SSF52833">
    <property type="entry name" value="Thioredoxin-like"/>
    <property type="match status" value="1"/>
</dbReference>
<dbReference type="InterPro" id="IPR036249">
    <property type="entry name" value="Thioredoxin-like_sf"/>
</dbReference>
<feature type="compositionally biased region" description="Polar residues" evidence="1">
    <location>
        <begin position="76"/>
        <end position="92"/>
    </location>
</feature>
<dbReference type="Pfam" id="PF00462">
    <property type="entry name" value="Glutaredoxin"/>
    <property type="match status" value="1"/>
</dbReference>
<dbReference type="CDD" id="cd02976">
    <property type="entry name" value="NrdH"/>
    <property type="match status" value="1"/>
</dbReference>
<sequence>MSNITVWTTPNCNQCKQTIRFFEKDGISPRINDLSAPENLDKLREIKAAGHHQAPYVETPTDAWSGLRPDRIVQAVSQERQATPSPSLQSPTHTRDMST</sequence>
<evidence type="ECO:0000259" key="2">
    <source>
        <dbReference type="Pfam" id="PF00462"/>
    </source>
</evidence>
<gene>
    <name evidence="3" type="ORF">BI49514_03045</name>
</gene>
<evidence type="ECO:0000256" key="1">
    <source>
        <dbReference type="SAM" id="MobiDB-lite"/>
    </source>
</evidence>
<protein>
    <submittedName>
        <fullName evidence="3">Glutaredoxin-like protein NrdH</fullName>
    </submittedName>
</protein>
<dbReference type="AlphaFoldDB" id="A0A2H1KH11"/>
<dbReference type="Gene3D" id="3.40.30.10">
    <property type="entry name" value="Glutaredoxin"/>
    <property type="match status" value="1"/>
</dbReference>
<dbReference type="Proteomes" id="UP000234382">
    <property type="component" value="Unassembled WGS sequence"/>
</dbReference>
<proteinExistence type="predicted"/>
<organism evidence="3 4">
    <name type="scientific">Brevibacterium iodinum ATCC 49514</name>
    <dbReference type="NCBI Taxonomy" id="1255616"/>
    <lineage>
        <taxon>Bacteria</taxon>
        <taxon>Bacillati</taxon>
        <taxon>Actinomycetota</taxon>
        <taxon>Actinomycetes</taxon>
        <taxon>Micrococcales</taxon>
        <taxon>Brevibacteriaceae</taxon>
        <taxon>Brevibacterium</taxon>
    </lineage>
</organism>
<evidence type="ECO:0000313" key="4">
    <source>
        <dbReference type="Proteomes" id="UP000234382"/>
    </source>
</evidence>
<feature type="region of interest" description="Disordered" evidence="1">
    <location>
        <begin position="76"/>
        <end position="99"/>
    </location>
</feature>
<reference evidence="4" key="1">
    <citation type="submission" date="2017-03" db="EMBL/GenBank/DDBJ databases">
        <authorList>
            <person name="Monnet C."/>
        </authorList>
    </citation>
    <scope>NUCLEOTIDE SEQUENCE [LARGE SCALE GENOMIC DNA]</scope>
    <source>
        <strain evidence="4">ATCC 49514</strain>
    </source>
</reference>